<evidence type="ECO:0000313" key="2">
    <source>
        <dbReference type="EMBL" id="KAJ3054410.1"/>
    </source>
</evidence>
<feature type="transmembrane region" description="Helical" evidence="1">
    <location>
        <begin position="117"/>
        <end position="134"/>
    </location>
</feature>
<dbReference type="AlphaFoldDB" id="A0AAD5SN21"/>
<keyword evidence="3" id="KW-1185">Reference proteome</keyword>
<keyword evidence="1" id="KW-0812">Transmembrane</keyword>
<sequence length="166" mass="18295">MAAKNFMNHFVLIATAIFAICGFILEIVGLSIRQDNTNYNRKNPLGLQWLFFVFYFVTIAAFLACIWKSVVDGYRLLLLALCSIAFVFTVLDCEWALNVGRAVIDPDNGGDVHTAGLILMGISFITWVIVLGAAHNSGLARAADLTLPTHRPGRTQPTHEKETVNV</sequence>
<name>A0AAD5SN21_9FUNG</name>
<organism evidence="2 3">
    <name type="scientific">Rhizophlyctis rosea</name>
    <dbReference type="NCBI Taxonomy" id="64517"/>
    <lineage>
        <taxon>Eukaryota</taxon>
        <taxon>Fungi</taxon>
        <taxon>Fungi incertae sedis</taxon>
        <taxon>Chytridiomycota</taxon>
        <taxon>Chytridiomycota incertae sedis</taxon>
        <taxon>Chytridiomycetes</taxon>
        <taxon>Rhizophlyctidales</taxon>
        <taxon>Rhizophlyctidaceae</taxon>
        <taxon>Rhizophlyctis</taxon>
    </lineage>
</organism>
<proteinExistence type="predicted"/>
<accession>A0AAD5SN21</accession>
<gene>
    <name evidence="2" type="ORF">HK097_001881</name>
</gene>
<evidence type="ECO:0008006" key="4">
    <source>
        <dbReference type="Google" id="ProtNLM"/>
    </source>
</evidence>
<evidence type="ECO:0000313" key="3">
    <source>
        <dbReference type="Proteomes" id="UP001212841"/>
    </source>
</evidence>
<reference evidence="2" key="1">
    <citation type="submission" date="2020-05" db="EMBL/GenBank/DDBJ databases">
        <title>Phylogenomic resolution of chytrid fungi.</title>
        <authorList>
            <person name="Stajich J.E."/>
            <person name="Amses K."/>
            <person name="Simmons R."/>
            <person name="Seto K."/>
            <person name="Myers J."/>
            <person name="Bonds A."/>
            <person name="Quandt C.A."/>
            <person name="Barry K."/>
            <person name="Liu P."/>
            <person name="Grigoriev I."/>
            <person name="Longcore J.E."/>
            <person name="James T.Y."/>
        </authorList>
    </citation>
    <scope>NUCLEOTIDE SEQUENCE</scope>
    <source>
        <strain evidence="2">JEL0318</strain>
    </source>
</reference>
<comment type="caution">
    <text evidence="2">The sequence shown here is derived from an EMBL/GenBank/DDBJ whole genome shotgun (WGS) entry which is preliminary data.</text>
</comment>
<dbReference type="Proteomes" id="UP001212841">
    <property type="component" value="Unassembled WGS sequence"/>
</dbReference>
<evidence type="ECO:0000256" key="1">
    <source>
        <dbReference type="SAM" id="Phobius"/>
    </source>
</evidence>
<feature type="transmembrane region" description="Helical" evidence="1">
    <location>
        <begin position="49"/>
        <end position="67"/>
    </location>
</feature>
<keyword evidence="1" id="KW-0472">Membrane</keyword>
<feature type="transmembrane region" description="Helical" evidence="1">
    <location>
        <begin position="76"/>
        <end position="97"/>
    </location>
</feature>
<protein>
    <recommendedName>
        <fullName evidence="4">MARVEL domain-containing protein</fullName>
    </recommendedName>
</protein>
<dbReference type="EMBL" id="JADGJD010000139">
    <property type="protein sequence ID" value="KAJ3054410.1"/>
    <property type="molecule type" value="Genomic_DNA"/>
</dbReference>
<keyword evidence="1" id="KW-1133">Transmembrane helix</keyword>